<evidence type="ECO:0000256" key="3">
    <source>
        <dbReference type="ARBA" id="ARBA00022448"/>
    </source>
</evidence>
<dbReference type="PANTHER" id="PTHR30024">
    <property type="entry name" value="ALIPHATIC SULFONATES-BINDING PROTEIN-RELATED"/>
    <property type="match status" value="1"/>
</dbReference>
<sequence length="332" mass="34461">MKKTLLAAAAVVVALSAAACGSDDSGDSSASGGGTTHVDFGYIADFNGASLLAVADKQGLWKKHGLDAKVSVFTNGPLQIQALGTGDLDFGYIGPGAMWLPASGKAKVVALNTLGNADRVIAQAGITSMDQLKGKTIGVPEGTSGDMILTLALKKAGLTRDDVKIVPMDASTIVSAFTSKQIDAAGFWYPAISTIKKTVPDLVELAKNEDFADTVSFPTAFVGGNDVVANEKDKTEKVIGVLRDAIQYRSEHLDETVAATAEMLKLPADQVKADAANSKVLSLADLDGYTKDGTIEKWLSGMGDYFVGAGKLPSAVDPKTYYTGDLFTGAAK</sequence>
<dbReference type="PROSITE" id="PS51257">
    <property type="entry name" value="PROKAR_LIPOPROTEIN"/>
    <property type="match status" value="1"/>
</dbReference>
<dbReference type="AlphaFoldDB" id="A0A1N7FKD1"/>
<evidence type="ECO:0000256" key="2">
    <source>
        <dbReference type="ARBA" id="ARBA00010742"/>
    </source>
</evidence>
<reference evidence="8" key="1">
    <citation type="submission" date="2017-01" db="EMBL/GenBank/DDBJ databases">
        <authorList>
            <person name="Varghese N."/>
            <person name="Submissions S."/>
        </authorList>
    </citation>
    <scope>NUCLEOTIDE SEQUENCE [LARGE SCALE GENOMIC DNA]</scope>
    <source>
        <strain evidence="8">ATCC 12950</strain>
    </source>
</reference>
<dbReference type="EMBL" id="FTNI01000022">
    <property type="protein sequence ID" value="SIS00783.1"/>
    <property type="molecule type" value="Genomic_DNA"/>
</dbReference>
<dbReference type="InterPro" id="IPR010067">
    <property type="entry name" value="ABC_SsuA_sub-bd"/>
</dbReference>
<dbReference type="PANTHER" id="PTHR30024:SF47">
    <property type="entry name" value="TAURINE-BINDING PERIPLASMIC PROTEIN"/>
    <property type="match status" value="1"/>
</dbReference>
<evidence type="ECO:0000313" key="8">
    <source>
        <dbReference type="Proteomes" id="UP000186096"/>
    </source>
</evidence>
<dbReference type="GO" id="GO:0016020">
    <property type="term" value="C:membrane"/>
    <property type="evidence" value="ECO:0007669"/>
    <property type="project" value="InterPro"/>
</dbReference>
<comment type="similarity">
    <text evidence="2">Belongs to the bacterial solute-binding protein SsuA/TauA family.</text>
</comment>
<dbReference type="GO" id="GO:0042597">
    <property type="term" value="C:periplasmic space"/>
    <property type="evidence" value="ECO:0007669"/>
    <property type="project" value="UniProtKB-SubCell"/>
</dbReference>
<keyword evidence="4 5" id="KW-0732">Signal</keyword>
<dbReference type="GO" id="GO:0042626">
    <property type="term" value="F:ATPase-coupled transmembrane transporter activity"/>
    <property type="evidence" value="ECO:0007669"/>
    <property type="project" value="InterPro"/>
</dbReference>
<evidence type="ECO:0000259" key="6">
    <source>
        <dbReference type="Pfam" id="PF09084"/>
    </source>
</evidence>
<keyword evidence="3" id="KW-0813">Transport</keyword>
<evidence type="ECO:0000256" key="5">
    <source>
        <dbReference type="SAM" id="SignalP"/>
    </source>
</evidence>
<accession>A0A1N7FKD1</accession>
<dbReference type="Gene3D" id="3.40.190.10">
    <property type="entry name" value="Periplasmic binding protein-like II"/>
    <property type="match status" value="2"/>
</dbReference>
<organism evidence="7 8">
    <name type="scientific">Microbispora rosea</name>
    <dbReference type="NCBI Taxonomy" id="58117"/>
    <lineage>
        <taxon>Bacteria</taxon>
        <taxon>Bacillati</taxon>
        <taxon>Actinomycetota</taxon>
        <taxon>Actinomycetes</taxon>
        <taxon>Streptosporangiales</taxon>
        <taxon>Streptosporangiaceae</taxon>
        <taxon>Microbispora</taxon>
    </lineage>
</organism>
<proteinExistence type="inferred from homology"/>
<feature type="chain" id="PRO_5039561797" evidence="5">
    <location>
        <begin position="20"/>
        <end position="332"/>
    </location>
</feature>
<gene>
    <name evidence="7" type="ORF">SAMN05421833_122119</name>
</gene>
<protein>
    <submittedName>
        <fullName evidence="7">NitT/TauT family transport system substrate-binding protein</fullName>
    </submittedName>
</protein>
<dbReference type="OrthoDB" id="7374754at2"/>
<dbReference type="RefSeq" id="WP_076439248.1">
    <property type="nucleotide sequence ID" value="NZ_FTNI01000022.1"/>
</dbReference>
<dbReference type="SUPFAM" id="SSF53850">
    <property type="entry name" value="Periplasmic binding protein-like II"/>
    <property type="match status" value="1"/>
</dbReference>
<feature type="signal peptide" evidence="5">
    <location>
        <begin position="1"/>
        <end position="19"/>
    </location>
</feature>
<dbReference type="STRING" id="58117.SAMN05421833_122119"/>
<evidence type="ECO:0000313" key="7">
    <source>
        <dbReference type="EMBL" id="SIS00783.1"/>
    </source>
</evidence>
<evidence type="ECO:0000256" key="4">
    <source>
        <dbReference type="ARBA" id="ARBA00022729"/>
    </source>
</evidence>
<name>A0A1N7FKD1_9ACTN</name>
<dbReference type="Proteomes" id="UP000186096">
    <property type="component" value="Unassembled WGS sequence"/>
</dbReference>
<evidence type="ECO:0000256" key="1">
    <source>
        <dbReference type="ARBA" id="ARBA00004418"/>
    </source>
</evidence>
<feature type="domain" description="SsuA/THI5-like" evidence="6">
    <location>
        <begin position="52"/>
        <end position="252"/>
    </location>
</feature>
<comment type="subcellular location">
    <subcellularLocation>
        <location evidence="1">Periplasm</location>
    </subcellularLocation>
</comment>
<keyword evidence="8" id="KW-1185">Reference proteome</keyword>
<dbReference type="Pfam" id="PF09084">
    <property type="entry name" value="NMT1"/>
    <property type="match status" value="1"/>
</dbReference>
<dbReference type="InterPro" id="IPR015168">
    <property type="entry name" value="SsuA/THI5"/>
</dbReference>
<dbReference type="NCBIfam" id="TIGR01728">
    <property type="entry name" value="SsuA_fam"/>
    <property type="match status" value="1"/>
</dbReference>